<dbReference type="GeneID" id="92377332"/>
<proteinExistence type="predicted"/>
<reference evidence="1" key="1">
    <citation type="submission" date="2016-09" db="EMBL/GenBank/DDBJ databases">
        <authorList>
            <person name="Hebert L."/>
            <person name="Moumen B."/>
        </authorList>
    </citation>
    <scope>NUCLEOTIDE SEQUENCE [LARGE SCALE GENOMIC DNA]</scope>
    <source>
        <strain evidence="1">OVI</strain>
    </source>
</reference>
<sequence>MFCCTFTQACRAQPGGVPRLDVSTVKRMFPPAQVAQWPPGYLPACGVAHFLSPDGVPLADVIDCHRDMRADRRCQLQRDFAADYTMWCRATLMDFVRRLNERDRRRMKRFCMRDRTMHDAEVRELLGLAPYVAPRAQPSQETVGTSAAPKWGSCYEFTPFAVTQGHAMLPVSQCNGSDARMYLSTFPQIRNIMHTEFDSMGPARAIALLSGDDFFPTAECLQELVLYLRSRVGEIIAAEKAFRGSSLFTERGRDANDGDQHEADAGQPFSLDTPVVSFFGNGRLAWLLNNSGLLPFPVVPVQPPEYAARRQRRNKHLLSRDGFVSELFGHGVLPESFTTVFPCETITVPDALRKYRPCVVLVEPHVDRDWLCDLRGFYTTREVVLLGSVDSPAMCSFGFPFLSFGVMAGPTTYWAYNEALQRVSAAERIQMPVDPPHVSQGYARRPIDNISSYLISPNDCYAFSYQHRCLSFIRKEYPISRGRCTEAICNTSPELCPSNMVAGEKHQI</sequence>
<dbReference type="Proteomes" id="UP000195570">
    <property type="component" value="Unassembled WGS sequence"/>
</dbReference>
<name>A0A1G4IH94_TRYEQ</name>
<gene>
    <name evidence="1" type="ORF">TEOVI_000339200</name>
</gene>
<organism evidence="1 2">
    <name type="scientific">Trypanosoma equiperdum</name>
    <dbReference type="NCBI Taxonomy" id="5694"/>
    <lineage>
        <taxon>Eukaryota</taxon>
        <taxon>Discoba</taxon>
        <taxon>Euglenozoa</taxon>
        <taxon>Kinetoplastea</taxon>
        <taxon>Metakinetoplastina</taxon>
        <taxon>Trypanosomatida</taxon>
        <taxon>Trypanosomatidae</taxon>
        <taxon>Trypanosoma</taxon>
    </lineage>
</organism>
<dbReference type="EMBL" id="CZPT02001738">
    <property type="protein sequence ID" value="SCU71811.1"/>
    <property type="molecule type" value="Genomic_DNA"/>
</dbReference>
<protein>
    <submittedName>
        <fullName evidence="1">Uncharacterized protein</fullName>
    </submittedName>
</protein>
<keyword evidence="2" id="KW-1185">Reference proteome</keyword>
<dbReference type="VEuPathDB" id="TriTrypDB:TEOVI_000339200"/>
<evidence type="ECO:0000313" key="1">
    <source>
        <dbReference type="EMBL" id="SCU71811.1"/>
    </source>
</evidence>
<comment type="caution">
    <text evidence="1">The sequence shown here is derived from an EMBL/GenBank/DDBJ whole genome shotgun (WGS) entry which is preliminary data.</text>
</comment>
<evidence type="ECO:0000313" key="2">
    <source>
        <dbReference type="Proteomes" id="UP000195570"/>
    </source>
</evidence>
<dbReference type="AlphaFoldDB" id="A0A1G4IH94"/>
<dbReference type="RefSeq" id="XP_067082407.1">
    <property type="nucleotide sequence ID" value="XM_067226306.1"/>
</dbReference>
<accession>A0A1G4IH94</accession>